<evidence type="ECO:0000313" key="2">
    <source>
        <dbReference type="Proteomes" id="UP001143910"/>
    </source>
</evidence>
<organism evidence="1 2">
    <name type="scientific">Zarea fungicola</name>
    <dbReference type="NCBI Taxonomy" id="93591"/>
    <lineage>
        <taxon>Eukaryota</taxon>
        <taxon>Fungi</taxon>
        <taxon>Dikarya</taxon>
        <taxon>Ascomycota</taxon>
        <taxon>Pezizomycotina</taxon>
        <taxon>Sordariomycetes</taxon>
        <taxon>Hypocreomycetidae</taxon>
        <taxon>Hypocreales</taxon>
        <taxon>Cordycipitaceae</taxon>
        <taxon>Zarea</taxon>
    </lineage>
</organism>
<sequence>MEMAEVFAAKAGLTDVQPFADGLEFNVYRATSAAHGQVVLRVPKFKIFQNANDPNNDARDLVHQEAAIFELLAPSPVPVPQAHGYYEIDGYPAMVCDYVPDDSTIAADAEIGRVAALVHATAIPADWEVKLVAMEGYDSCGVMDLLVRRMVRRFERLIAIVPEAKAWAVSEVILRDVAEPLRRFTPKLLHMDLRQVNVRMREGHIVALFDWTNALLGPPAADVYRSLEWGTEEASFLEGYRSVYPPPAVSEREEIFLRLDAALVLALVFVSEAPDPEKSVAALRRVQELGGALNSQLASY</sequence>
<reference evidence="1" key="1">
    <citation type="submission" date="2022-08" db="EMBL/GenBank/DDBJ databases">
        <title>Genome Sequence of Lecanicillium fungicola.</title>
        <authorList>
            <person name="Buettner E."/>
        </authorList>
    </citation>
    <scope>NUCLEOTIDE SEQUENCE</scope>
    <source>
        <strain evidence="1">Babe33</strain>
    </source>
</reference>
<name>A0ACC1MFJ6_9HYPO</name>
<evidence type="ECO:0000313" key="1">
    <source>
        <dbReference type="EMBL" id="KAJ2965434.1"/>
    </source>
</evidence>
<dbReference type="EMBL" id="JANJQO010002987">
    <property type="protein sequence ID" value="KAJ2965434.1"/>
    <property type="molecule type" value="Genomic_DNA"/>
</dbReference>
<dbReference type="Proteomes" id="UP001143910">
    <property type="component" value="Unassembled WGS sequence"/>
</dbReference>
<comment type="caution">
    <text evidence="1">The sequence shown here is derived from an EMBL/GenBank/DDBJ whole genome shotgun (WGS) entry which is preliminary data.</text>
</comment>
<protein>
    <submittedName>
        <fullName evidence="1">Uncharacterized protein</fullName>
    </submittedName>
</protein>
<proteinExistence type="predicted"/>
<accession>A0ACC1MFJ6</accession>
<keyword evidence="2" id="KW-1185">Reference proteome</keyword>
<gene>
    <name evidence="1" type="ORF">NQ176_g10617</name>
</gene>